<protein>
    <recommendedName>
        <fullName evidence="2">Piezo TM1-24 domain-containing protein</fullName>
    </recommendedName>
</protein>
<keyword evidence="1" id="KW-0472">Membrane</keyword>
<feature type="domain" description="Piezo TM1-24" evidence="2">
    <location>
        <begin position="1"/>
        <end position="67"/>
    </location>
</feature>
<dbReference type="PANTHER" id="PTHR47049:SF2">
    <property type="entry name" value="PIEZO-TYPE MECHANOSENSITIVE ION CHANNEL HOMOLOG"/>
    <property type="match status" value="1"/>
</dbReference>
<dbReference type="InterPro" id="IPR056769">
    <property type="entry name" value="Piezo_TM1-24"/>
</dbReference>
<evidence type="ECO:0000313" key="3">
    <source>
        <dbReference type="EMBL" id="VDN15950.1"/>
    </source>
</evidence>
<name>A0A3P7LRR8_DIBLA</name>
<gene>
    <name evidence="3" type="ORF">DILT_LOCUS11781</name>
</gene>
<dbReference type="OrthoDB" id="303066at2759"/>
<dbReference type="PANTHER" id="PTHR47049">
    <property type="entry name" value="PIEZO-TYPE MECHANOSENSITIVE ION CHANNEL HOMOLOG"/>
    <property type="match status" value="1"/>
</dbReference>
<sequence length="78" mass="9152">MVVLLCTYTYQFTSFPYYWQNGTGLSPQTLKAIGLEQFGSAELFDRMMMPVVFLVIIILQVHYFHQPSSPYDSLHQRR</sequence>
<feature type="transmembrane region" description="Helical" evidence="1">
    <location>
        <begin position="47"/>
        <end position="65"/>
    </location>
</feature>
<proteinExistence type="predicted"/>
<evidence type="ECO:0000256" key="1">
    <source>
        <dbReference type="SAM" id="Phobius"/>
    </source>
</evidence>
<reference evidence="3 4" key="1">
    <citation type="submission" date="2018-11" db="EMBL/GenBank/DDBJ databases">
        <authorList>
            <consortium name="Pathogen Informatics"/>
        </authorList>
    </citation>
    <scope>NUCLEOTIDE SEQUENCE [LARGE SCALE GENOMIC DNA]</scope>
</reference>
<dbReference type="AlphaFoldDB" id="A0A3P7LRR8"/>
<dbReference type="Pfam" id="PF24871">
    <property type="entry name" value="Piezo_TM1-24"/>
    <property type="match status" value="1"/>
</dbReference>
<dbReference type="Proteomes" id="UP000281553">
    <property type="component" value="Unassembled WGS sequence"/>
</dbReference>
<evidence type="ECO:0000313" key="4">
    <source>
        <dbReference type="Proteomes" id="UP000281553"/>
    </source>
</evidence>
<keyword evidence="1" id="KW-0812">Transmembrane</keyword>
<dbReference type="GO" id="GO:0008381">
    <property type="term" value="F:mechanosensitive monoatomic ion channel activity"/>
    <property type="evidence" value="ECO:0007669"/>
    <property type="project" value="InterPro"/>
</dbReference>
<keyword evidence="1" id="KW-1133">Transmembrane helix</keyword>
<dbReference type="InterPro" id="IPR027272">
    <property type="entry name" value="Piezo"/>
</dbReference>
<accession>A0A3P7LRR8</accession>
<keyword evidence="4" id="KW-1185">Reference proteome</keyword>
<dbReference type="EMBL" id="UYRU01064177">
    <property type="protein sequence ID" value="VDN15950.1"/>
    <property type="molecule type" value="Genomic_DNA"/>
</dbReference>
<organism evidence="3 4">
    <name type="scientific">Dibothriocephalus latus</name>
    <name type="common">Fish tapeworm</name>
    <name type="synonym">Diphyllobothrium latum</name>
    <dbReference type="NCBI Taxonomy" id="60516"/>
    <lineage>
        <taxon>Eukaryota</taxon>
        <taxon>Metazoa</taxon>
        <taxon>Spiralia</taxon>
        <taxon>Lophotrochozoa</taxon>
        <taxon>Platyhelminthes</taxon>
        <taxon>Cestoda</taxon>
        <taxon>Eucestoda</taxon>
        <taxon>Diphyllobothriidea</taxon>
        <taxon>Diphyllobothriidae</taxon>
        <taxon>Dibothriocephalus</taxon>
    </lineage>
</organism>
<evidence type="ECO:0000259" key="2">
    <source>
        <dbReference type="Pfam" id="PF24871"/>
    </source>
</evidence>
<dbReference type="GO" id="GO:0016020">
    <property type="term" value="C:membrane"/>
    <property type="evidence" value="ECO:0007669"/>
    <property type="project" value="InterPro"/>
</dbReference>